<feature type="region of interest" description="Disordered" evidence="1">
    <location>
        <begin position="105"/>
        <end position="125"/>
    </location>
</feature>
<name>A0A8I2YK09_9AGAM</name>
<dbReference type="Pfam" id="PF01323">
    <property type="entry name" value="DSBA"/>
    <property type="match status" value="1"/>
</dbReference>
<dbReference type="AlphaFoldDB" id="A0A8I2YK09"/>
<proteinExistence type="predicted"/>
<dbReference type="Proteomes" id="UP000683000">
    <property type="component" value="Unassembled WGS sequence"/>
</dbReference>
<dbReference type="GO" id="GO:0016491">
    <property type="term" value="F:oxidoreductase activity"/>
    <property type="evidence" value="ECO:0007669"/>
    <property type="project" value="InterPro"/>
</dbReference>
<keyword evidence="4" id="KW-1185">Reference proteome</keyword>
<dbReference type="InterPro" id="IPR001853">
    <property type="entry name" value="DSBA-like_thioredoxin_dom"/>
</dbReference>
<reference evidence="3" key="1">
    <citation type="submission" date="2021-03" db="EMBL/GenBank/DDBJ databases">
        <title>Evolutionary innovations through gain and loss of genes in the ectomycorrhizal Boletales.</title>
        <authorList>
            <person name="Wu G."/>
            <person name="Miyauchi S."/>
            <person name="Morin E."/>
            <person name="Yang Z.-L."/>
            <person name="Xu J."/>
            <person name="Martin F.M."/>
        </authorList>
    </citation>
    <scope>NUCLEOTIDE SEQUENCE</scope>
    <source>
        <strain evidence="3">BR01</strain>
    </source>
</reference>
<dbReference type="OrthoDB" id="2688950at2759"/>
<accession>A0A8I2YK09</accession>
<organism evidence="3 4">
    <name type="scientific">Boletus reticuloceps</name>
    <dbReference type="NCBI Taxonomy" id="495285"/>
    <lineage>
        <taxon>Eukaryota</taxon>
        <taxon>Fungi</taxon>
        <taxon>Dikarya</taxon>
        <taxon>Basidiomycota</taxon>
        <taxon>Agaricomycotina</taxon>
        <taxon>Agaricomycetes</taxon>
        <taxon>Agaricomycetidae</taxon>
        <taxon>Boletales</taxon>
        <taxon>Boletineae</taxon>
        <taxon>Boletaceae</taxon>
        <taxon>Boletoideae</taxon>
        <taxon>Boletus</taxon>
    </lineage>
</organism>
<dbReference type="InterPro" id="IPR036249">
    <property type="entry name" value="Thioredoxin-like_sf"/>
</dbReference>
<feature type="domain" description="DSBA-like thioredoxin" evidence="2">
    <location>
        <begin position="487"/>
        <end position="692"/>
    </location>
</feature>
<dbReference type="Gene3D" id="3.40.30.10">
    <property type="entry name" value="Glutaredoxin"/>
    <property type="match status" value="1"/>
</dbReference>
<evidence type="ECO:0000313" key="3">
    <source>
        <dbReference type="EMBL" id="KAG6373197.1"/>
    </source>
</evidence>
<protein>
    <recommendedName>
        <fullName evidence="2">DSBA-like thioredoxin domain-containing protein</fullName>
    </recommendedName>
</protein>
<dbReference type="PANTHER" id="PTHR13887:SF41">
    <property type="entry name" value="THIOREDOXIN SUPERFAMILY PROTEIN"/>
    <property type="match status" value="1"/>
</dbReference>
<evidence type="ECO:0000259" key="2">
    <source>
        <dbReference type="Pfam" id="PF01323"/>
    </source>
</evidence>
<evidence type="ECO:0000313" key="4">
    <source>
        <dbReference type="Proteomes" id="UP000683000"/>
    </source>
</evidence>
<sequence length="719" mass="79019">MAVRSPQDIYARQVSSSRGYPMWTPEPSSQLLSYRPEGLRIGDVGVVVPENGNFDIFFNLCLPKDHRFHQVTGVPEGFNPIELNDADIETIPNAEGAGQVLTGPSVTRVESDREPRNGQSGATGYKFNLSSNEGGILILPEGADRHDVRDPRPFFEQACRHAAAWYHFAEEHLGRIISHDAIYVITGIHKARSWSLAGYQNEQRSDDFSAQFIVGASEGGNMAAGYRWQTTRSMDWRIGPFDGLGIPNQAVLIRGFKIALRSAVQGVPQRWVSFHPSPPSLRSNRRDSGDSWLGNVWRGISRTIGVSNDGADRSAVLASRENVVRIEISRIPEILPVFHPSDVINQYILQREPSAKVAITRDSDWGSLLDKSLLKHEELLQDELLVKAVSERYNIVVRGGVAYLESKGGLDTCVATTGDATPTMQSVQLTHPESLSIVSESSYRCIDSTDSESTPAESLSANLQSIPSKFATGTGPASPESLRPIKIIVISDYICGFCYICDKILRDAIEACRGLPVRFDVEFRPFTLVDLSALPVANPNTVVYRNAYVTKKFGNEQAEMKLKAMNEFGVKAGLTLAEDSIVCGTIQAHRLSAKAYKDGGQVLQDKFNEFIFDACLAKMANISDEDVLVDAAVNTGLMNKEQATEFLRSTEYLDCVETMNEAAKAKGINGVPFVIIDGKWAVNGLQPKECFVQIFRKLSHLPTSTAPGTTKTEQGVEVQ</sequence>
<gene>
    <name evidence="3" type="ORF">JVT61DRAFT_6818</name>
</gene>
<dbReference type="SUPFAM" id="SSF52833">
    <property type="entry name" value="Thioredoxin-like"/>
    <property type="match status" value="1"/>
</dbReference>
<dbReference type="EMBL" id="JAGFBS010000023">
    <property type="protein sequence ID" value="KAG6373197.1"/>
    <property type="molecule type" value="Genomic_DNA"/>
</dbReference>
<dbReference type="PANTHER" id="PTHR13887">
    <property type="entry name" value="GLUTATHIONE S-TRANSFERASE KAPPA"/>
    <property type="match status" value="1"/>
</dbReference>
<comment type="caution">
    <text evidence="3">The sequence shown here is derived from an EMBL/GenBank/DDBJ whole genome shotgun (WGS) entry which is preliminary data.</text>
</comment>
<evidence type="ECO:0000256" key="1">
    <source>
        <dbReference type="SAM" id="MobiDB-lite"/>
    </source>
</evidence>